<feature type="region of interest" description="Disordered" evidence="1">
    <location>
        <begin position="1"/>
        <end position="26"/>
    </location>
</feature>
<keyword evidence="3" id="KW-1185">Reference proteome</keyword>
<evidence type="ECO:0000313" key="3">
    <source>
        <dbReference type="Proteomes" id="UP000625711"/>
    </source>
</evidence>
<accession>A0A834M0G2</accession>
<organism evidence="2 3">
    <name type="scientific">Rhynchophorus ferrugineus</name>
    <name type="common">Red palm weevil</name>
    <name type="synonym">Curculio ferrugineus</name>
    <dbReference type="NCBI Taxonomy" id="354439"/>
    <lineage>
        <taxon>Eukaryota</taxon>
        <taxon>Metazoa</taxon>
        <taxon>Ecdysozoa</taxon>
        <taxon>Arthropoda</taxon>
        <taxon>Hexapoda</taxon>
        <taxon>Insecta</taxon>
        <taxon>Pterygota</taxon>
        <taxon>Neoptera</taxon>
        <taxon>Endopterygota</taxon>
        <taxon>Coleoptera</taxon>
        <taxon>Polyphaga</taxon>
        <taxon>Cucujiformia</taxon>
        <taxon>Curculionidae</taxon>
        <taxon>Dryophthorinae</taxon>
        <taxon>Rhynchophorus</taxon>
    </lineage>
</organism>
<feature type="compositionally biased region" description="Polar residues" evidence="1">
    <location>
        <begin position="1"/>
        <end position="10"/>
    </location>
</feature>
<reference evidence="2" key="1">
    <citation type="submission" date="2020-08" db="EMBL/GenBank/DDBJ databases">
        <title>Genome sequencing and assembly of the red palm weevil Rhynchophorus ferrugineus.</title>
        <authorList>
            <person name="Dias G.B."/>
            <person name="Bergman C.M."/>
            <person name="Manee M."/>
        </authorList>
    </citation>
    <scope>NUCLEOTIDE SEQUENCE</scope>
    <source>
        <strain evidence="2">AA-2017</strain>
        <tissue evidence="2">Whole larva</tissue>
    </source>
</reference>
<evidence type="ECO:0000256" key="1">
    <source>
        <dbReference type="SAM" id="MobiDB-lite"/>
    </source>
</evidence>
<proteinExistence type="predicted"/>
<dbReference type="AlphaFoldDB" id="A0A834M0G2"/>
<feature type="region of interest" description="Disordered" evidence="1">
    <location>
        <begin position="52"/>
        <end position="71"/>
    </location>
</feature>
<protein>
    <submittedName>
        <fullName evidence="2">Uncharacterized protein</fullName>
    </submittedName>
</protein>
<name>A0A834M0G2_RHYFE</name>
<evidence type="ECO:0000313" key="2">
    <source>
        <dbReference type="EMBL" id="KAF7263116.1"/>
    </source>
</evidence>
<comment type="caution">
    <text evidence="2">The sequence shown here is derived from an EMBL/GenBank/DDBJ whole genome shotgun (WGS) entry which is preliminary data.</text>
</comment>
<dbReference type="Proteomes" id="UP000625711">
    <property type="component" value="Unassembled WGS sequence"/>
</dbReference>
<gene>
    <name evidence="2" type="ORF">GWI33_003601</name>
</gene>
<dbReference type="EMBL" id="JAACXV010023232">
    <property type="protein sequence ID" value="KAF7263116.1"/>
    <property type="molecule type" value="Genomic_DNA"/>
</dbReference>
<sequence length="71" mass="8042">MAPLNWNLSRGRQWDDHEGEGSWPGWGAAVTGPYREVINTEIYTGILQEAEITGRSNRKRTKGEKSGLKRK</sequence>